<evidence type="ECO:0000256" key="2">
    <source>
        <dbReference type="SAM" id="MobiDB-lite"/>
    </source>
</evidence>
<evidence type="ECO:0000313" key="5">
    <source>
        <dbReference type="Proteomes" id="UP000591131"/>
    </source>
</evidence>
<evidence type="ECO:0000313" key="4">
    <source>
        <dbReference type="EMBL" id="KAF4661331.1"/>
    </source>
</evidence>
<dbReference type="EMBL" id="JAAPAO010000382">
    <property type="protein sequence ID" value="KAF4661331.1"/>
    <property type="molecule type" value="Genomic_DNA"/>
</dbReference>
<feature type="region of interest" description="Disordered" evidence="2">
    <location>
        <begin position="810"/>
        <end position="837"/>
    </location>
</feature>
<organism evidence="4 5">
    <name type="scientific">Perkinsus chesapeaki</name>
    <name type="common">Clam parasite</name>
    <name type="synonym">Perkinsus andrewsi</name>
    <dbReference type="NCBI Taxonomy" id="330153"/>
    <lineage>
        <taxon>Eukaryota</taxon>
        <taxon>Sar</taxon>
        <taxon>Alveolata</taxon>
        <taxon>Perkinsozoa</taxon>
        <taxon>Perkinsea</taxon>
        <taxon>Perkinsida</taxon>
        <taxon>Perkinsidae</taxon>
        <taxon>Perkinsus</taxon>
    </lineage>
</organism>
<keyword evidence="1" id="KW-0175">Coiled coil</keyword>
<feature type="coiled-coil region" evidence="1">
    <location>
        <begin position="332"/>
        <end position="425"/>
    </location>
</feature>
<reference evidence="4 5" key="1">
    <citation type="submission" date="2020-04" db="EMBL/GenBank/DDBJ databases">
        <title>Perkinsus chesapeaki whole genome sequence.</title>
        <authorList>
            <person name="Bogema D.R."/>
        </authorList>
    </citation>
    <scope>NUCLEOTIDE SEQUENCE [LARGE SCALE GENOMIC DNA]</scope>
    <source>
        <strain evidence="4">ATCC PRA-425</strain>
    </source>
</reference>
<feature type="signal peptide" evidence="3">
    <location>
        <begin position="1"/>
        <end position="17"/>
    </location>
</feature>
<dbReference type="AlphaFoldDB" id="A0A7J6LR28"/>
<feature type="compositionally biased region" description="Basic and acidic residues" evidence="2">
    <location>
        <begin position="591"/>
        <end position="613"/>
    </location>
</feature>
<feature type="region of interest" description="Disordered" evidence="2">
    <location>
        <begin position="501"/>
        <end position="520"/>
    </location>
</feature>
<feature type="compositionally biased region" description="Basic and acidic residues" evidence="2">
    <location>
        <begin position="501"/>
        <end position="510"/>
    </location>
</feature>
<sequence>MQHVLLTSTIYLYTALAALNAAELVPWPSASVAELAAGGGRYFGVQCMEQHCSTALNTCLMEADTSLDPEFNKDKKGVQQSQCGVMLLCLWHEEQNEESLEKKDHIPNKLSPTASKALNFARAARRERGADICTDGITAAEESPTEGSLLKCAQDFGCERVVKQDPAELAATKDIPSDDAVVQDVSLVNNMPLEKAKLSIQSMVPSCLKDHCAAELYSCDENPECNAVFSCLEINSARKDKTDAQKCTDKLMGLDVVKKNLLACAEKANCLKGETTSFVNIKDDIDSIASRARPSSLLQLSGGVVSHAEGHMTEAEAQKAFESSRQKTDEILHKVHQQMKSLNVQMEKTQADEQQGIAKLEKQKADDNKKLEADEKRYEALEAKAMEDPSKCFMEGNIPDFLEPLRNVARKAQSFADEMKKEQEELDAAAEGKITTTPSTSGFSLIQEKAGTVVDNEDNEFASAMKAESVDEERTEKHLTKANDALNQLERSVRDEARQLAIEERQDKQSSKRPKVHNLADGSIEGLSLVEEAAKKRDWETDLEEQAAEWRSLLARDSHGGQHGRLRFTARRGNDDDEDEGSGASFLQIGDKTKEQGDWVSELERYMQEDHQRVLAARSTKSKKPDEEDDDESSSSSFLENSMSVEDVRNAIHKEAEKTRELIKMLKSAQKINQTEAPQGNATAAAGPSFVEQTQPMHFNLEKANEEVRSLHAKWDAEAKKISAAPVDQVPATSDAKLEAIEKEKTKAEEHAKAVDEELEKALVSLKSDILQENKMAKAKDTDIGASSFLEIGSQSRAHSQLEKLKAELDADMARNREEQREIEDEMKTTGGQQPGSLIQVAHRQVTLPKNLTMAMAQLDALAKKLSQEYSS</sequence>
<dbReference type="Proteomes" id="UP000591131">
    <property type="component" value="Unassembled WGS sequence"/>
</dbReference>
<name>A0A7J6LR28_PERCH</name>
<comment type="caution">
    <text evidence="4">The sequence shown here is derived from an EMBL/GenBank/DDBJ whole genome shotgun (WGS) entry which is preliminary data.</text>
</comment>
<keyword evidence="3" id="KW-0732">Signal</keyword>
<keyword evidence="5" id="KW-1185">Reference proteome</keyword>
<feature type="chain" id="PRO_5029684386" evidence="3">
    <location>
        <begin position="18"/>
        <end position="872"/>
    </location>
</feature>
<evidence type="ECO:0000256" key="3">
    <source>
        <dbReference type="SAM" id="SignalP"/>
    </source>
</evidence>
<feature type="region of interest" description="Disordered" evidence="2">
    <location>
        <begin position="553"/>
        <end position="643"/>
    </location>
</feature>
<evidence type="ECO:0000256" key="1">
    <source>
        <dbReference type="SAM" id="Coils"/>
    </source>
</evidence>
<feature type="compositionally biased region" description="Low complexity" evidence="2">
    <location>
        <begin position="634"/>
        <end position="643"/>
    </location>
</feature>
<proteinExistence type="predicted"/>
<dbReference type="OrthoDB" id="447520at2759"/>
<accession>A0A7J6LR28</accession>
<protein>
    <submittedName>
        <fullName evidence="4">Uncharacterized protein</fullName>
    </submittedName>
</protein>
<gene>
    <name evidence="4" type="ORF">FOL47_006742</name>
</gene>
<feature type="compositionally biased region" description="Basic and acidic residues" evidence="2">
    <location>
        <begin position="810"/>
        <end position="820"/>
    </location>
</feature>